<evidence type="ECO:0000259" key="9">
    <source>
        <dbReference type="PROSITE" id="PS51294"/>
    </source>
</evidence>
<dbReference type="Gene3D" id="3.30.60.90">
    <property type="match status" value="1"/>
</dbReference>
<dbReference type="Pfam" id="PF00569">
    <property type="entry name" value="ZZ"/>
    <property type="match status" value="1"/>
</dbReference>
<name>A0A834MBK5_RHYFE</name>
<comment type="caution">
    <text evidence="10">The sequence shown here is derived from an EMBL/GenBank/DDBJ whole genome shotgun (WGS) entry which is preliminary data.</text>
</comment>
<dbReference type="EMBL" id="JAACXV010013885">
    <property type="protein sequence ID" value="KAF7271889.1"/>
    <property type="molecule type" value="Genomic_DNA"/>
</dbReference>
<evidence type="ECO:0000256" key="4">
    <source>
        <dbReference type="ARBA" id="ARBA00022833"/>
    </source>
</evidence>
<dbReference type="Gene3D" id="1.10.10.60">
    <property type="entry name" value="Homeodomain-like"/>
    <property type="match status" value="1"/>
</dbReference>
<reference evidence="10" key="1">
    <citation type="submission" date="2020-08" db="EMBL/GenBank/DDBJ databases">
        <title>Genome sequencing and assembly of the red palm weevil Rhynchophorus ferrugineus.</title>
        <authorList>
            <person name="Dias G.B."/>
            <person name="Bergman C.M."/>
            <person name="Manee M."/>
        </authorList>
    </citation>
    <scope>NUCLEOTIDE SEQUENCE</scope>
    <source>
        <strain evidence="10">AA-2017</strain>
        <tissue evidence="10">Whole larva</tissue>
    </source>
</reference>
<evidence type="ECO:0000256" key="3">
    <source>
        <dbReference type="ARBA" id="ARBA00022771"/>
    </source>
</evidence>
<keyword evidence="3 5" id="KW-0863">Zinc-finger</keyword>
<dbReference type="PANTHER" id="PTHR22705:SF0">
    <property type="entry name" value="ZZ-TYPE ZINC FINGER-CONTAINING PROTEIN 3"/>
    <property type="match status" value="1"/>
</dbReference>
<dbReference type="GO" id="GO:0070461">
    <property type="term" value="C:SAGA-type complex"/>
    <property type="evidence" value="ECO:0007669"/>
    <property type="project" value="UniProtKB-ARBA"/>
</dbReference>
<keyword evidence="11" id="KW-1185">Reference proteome</keyword>
<dbReference type="SMART" id="SM00717">
    <property type="entry name" value="SANT"/>
    <property type="match status" value="1"/>
</dbReference>
<dbReference type="PROSITE" id="PS51294">
    <property type="entry name" value="HTH_MYB"/>
    <property type="match status" value="1"/>
</dbReference>
<keyword evidence="4" id="KW-0862">Zinc</keyword>
<dbReference type="InterPro" id="IPR000433">
    <property type="entry name" value="Znf_ZZ"/>
</dbReference>
<dbReference type="PROSITE" id="PS50135">
    <property type="entry name" value="ZF_ZZ_2"/>
    <property type="match status" value="1"/>
</dbReference>
<dbReference type="PROSITE" id="PS50090">
    <property type="entry name" value="MYB_LIKE"/>
    <property type="match status" value="1"/>
</dbReference>
<organism evidence="10 11">
    <name type="scientific">Rhynchophorus ferrugineus</name>
    <name type="common">Red palm weevil</name>
    <name type="synonym">Curculio ferrugineus</name>
    <dbReference type="NCBI Taxonomy" id="354439"/>
    <lineage>
        <taxon>Eukaryota</taxon>
        <taxon>Metazoa</taxon>
        <taxon>Ecdysozoa</taxon>
        <taxon>Arthropoda</taxon>
        <taxon>Hexapoda</taxon>
        <taxon>Insecta</taxon>
        <taxon>Pterygota</taxon>
        <taxon>Neoptera</taxon>
        <taxon>Endopterygota</taxon>
        <taxon>Coleoptera</taxon>
        <taxon>Polyphaga</taxon>
        <taxon>Cucujiformia</taxon>
        <taxon>Curculionidae</taxon>
        <taxon>Dryophthorinae</taxon>
        <taxon>Rhynchophorus</taxon>
    </lineage>
</organism>
<proteinExistence type="predicted"/>
<evidence type="ECO:0000256" key="6">
    <source>
        <dbReference type="SAM" id="MobiDB-lite"/>
    </source>
</evidence>
<evidence type="ECO:0000256" key="5">
    <source>
        <dbReference type="PROSITE-ProRule" id="PRU00228"/>
    </source>
</evidence>
<dbReference type="InterPro" id="IPR009057">
    <property type="entry name" value="Homeodomain-like_sf"/>
</dbReference>
<evidence type="ECO:0008006" key="12">
    <source>
        <dbReference type="Google" id="ProtNLM"/>
    </source>
</evidence>
<dbReference type="OrthoDB" id="20473at2759"/>
<feature type="domain" description="ZZ-type" evidence="8">
    <location>
        <begin position="305"/>
        <end position="363"/>
    </location>
</feature>
<dbReference type="SUPFAM" id="SSF57850">
    <property type="entry name" value="RING/U-box"/>
    <property type="match status" value="1"/>
</dbReference>
<feature type="domain" description="Myb-like" evidence="7">
    <location>
        <begin position="124"/>
        <end position="180"/>
    </location>
</feature>
<dbReference type="AlphaFoldDB" id="A0A834MBK5"/>
<dbReference type="SMART" id="SM00291">
    <property type="entry name" value="ZnF_ZZ"/>
    <property type="match status" value="1"/>
</dbReference>
<evidence type="ECO:0000313" key="10">
    <source>
        <dbReference type="EMBL" id="KAF7271889.1"/>
    </source>
</evidence>
<protein>
    <recommendedName>
        <fullName evidence="12">ZZ-type zinc finger-containing protein 3</fullName>
    </recommendedName>
</protein>
<feature type="region of interest" description="Disordered" evidence="6">
    <location>
        <begin position="366"/>
        <end position="394"/>
    </location>
</feature>
<sequence>MDEMVPLFNTEDDLFSFETDHLALKGNKDYCEVLKTLVVLGAQREQALKDYKTVSEERQKALADPINFIKKMQNGESLGLPTIFELPKLPKIDFQKYNINVSESELLDIYSNSLQNTDEKLEIKSSQNNRSWTTEEQKRLEELLQVYPPEPVEMKRYQKIAKALGTRTYLQVASRVQKYFLKLYKAGLPIPGRVPKSSEKYKKSSLHKHQRRNHYLWKPTTFFPELNVPVQMDNLEDIPGPSSVPTEQYSGNTNTENYLLRTNYHNSSNNTTNRENSHEQQLNLLKRVRQEKVKEDAQDYVPFSHVGYKCDYCDEDPIIGSRWHCIVCPDSVDYCTDCVPSQLYSENPHPLGHWLAIYNDDSENYSFPEDYSDANQIETKSDPNMSSDENETSD</sequence>
<dbReference type="PANTHER" id="PTHR22705">
    <property type="entry name" value="ZINC FINGER, ZZ DOMAIN CONTAINING 3"/>
    <property type="match status" value="1"/>
</dbReference>
<evidence type="ECO:0000259" key="8">
    <source>
        <dbReference type="PROSITE" id="PS50135"/>
    </source>
</evidence>
<dbReference type="GO" id="GO:0005634">
    <property type="term" value="C:nucleus"/>
    <property type="evidence" value="ECO:0007669"/>
    <property type="project" value="UniProtKB-SubCell"/>
</dbReference>
<feature type="domain" description="HTH myb-type" evidence="9">
    <location>
        <begin position="124"/>
        <end position="184"/>
    </location>
</feature>
<dbReference type="InterPro" id="IPR043145">
    <property type="entry name" value="Znf_ZZ_sf"/>
</dbReference>
<evidence type="ECO:0000259" key="7">
    <source>
        <dbReference type="PROSITE" id="PS50090"/>
    </source>
</evidence>
<keyword evidence="2" id="KW-0479">Metal-binding</keyword>
<comment type="subcellular location">
    <subcellularLocation>
        <location evidence="1">Nucleus</location>
    </subcellularLocation>
</comment>
<evidence type="ECO:0000256" key="2">
    <source>
        <dbReference type="ARBA" id="ARBA00022723"/>
    </source>
</evidence>
<accession>A0A834MBK5</accession>
<dbReference type="Pfam" id="PF00249">
    <property type="entry name" value="Myb_DNA-binding"/>
    <property type="match status" value="1"/>
</dbReference>
<dbReference type="SUPFAM" id="SSF46689">
    <property type="entry name" value="Homeodomain-like"/>
    <property type="match status" value="1"/>
</dbReference>
<dbReference type="CDD" id="cd00167">
    <property type="entry name" value="SANT"/>
    <property type="match status" value="1"/>
</dbReference>
<evidence type="ECO:0000313" key="11">
    <source>
        <dbReference type="Proteomes" id="UP000625711"/>
    </source>
</evidence>
<dbReference type="GO" id="GO:0008270">
    <property type="term" value="F:zinc ion binding"/>
    <property type="evidence" value="ECO:0007669"/>
    <property type="project" value="UniProtKB-KW"/>
</dbReference>
<dbReference type="InterPro" id="IPR001005">
    <property type="entry name" value="SANT/Myb"/>
</dbReference>
<dbReference type="Proteomes" id="UP000625711">
    <property type="component" value="Unassembled WGS sequence"/>
</dbReference>
<dbReference type="InterPro" id="IPR037830">
    <property type="entry name" value="ZZZ3"/>
</dbReference>
<evidence type="ECO:0000256" key="1">
    <source>
        <dbReference type="ARBA" id="ARBA00004123"/>
    </source>
</evidence>
<gene>
    <name evidence="10" type="ORF">GWI33_015279</name>
</gene>
<dbReference type="InterPro" id="IPR017930">
    <property type="entry name" value="Myb_dom"/>
</dbReference>
<feature type="compositionally biased region" description="Polar residues" evidence="6">
    <location>
        <begin position="373"/>
        <end position="387"/>
    </location>
</feature>